<evidence type="ECO:0000313" key="2">
    <source>
        <dbReference type="Proteomes" id="UP000757540"/>
    </source>
</evidence>
<keyword evidence="2" id="KW-1185">Reference proteome</keyword>
<comment type="caution">
    <text evidence="1">The sequence shown here is derived from an EMBL/GenBank/DDBJ whole genome shotgun (WGS) entry which is preliminary data.</text>
</comment>
<sequence>MESEVAAHAPQTLAGTLAGGYAGARKYLLRLLGGLNALEFRESQRSLPGRAPHDVADGLLIGQEPSFRLLYWNNGNAGNSGLRKSAVYFGEARARVFSVCIAM</sequence>
<dbReference type="Proteomes" id="UP000757540">
    <property type="component" value="Unassembled WGS sequence"/>
</dbReference>
<gene>
    <name evidence="1" type="ORF">HDG69_002312</name>
</gene>
<proteinExistence type="predicted"/>
<accession>A0ABX2A4G0</accession>
<name>A0ABX2A4G0_9MICO</name>
<reference evidence="1 2" key="1">
    <citation type="submission" date="2020-05" db="EMBL/GenBank/DDBJ databases">
        <title>Genomic Encyclopedia of Type Strains, Phase III (KMG-III): the genomes of soil and plant-associated and newly described type strains.</title>
        <authorList>
            <person name="Whitman W."/>
        </authorList>
    </citation>
    <scope>NUCLEOTIDE SEQUENCE [LARGE SCALE GENOMIC DNA]</scope>
    <source>
        <strain evidence="1 2">KCTC 19046</strain>
    </source>
</reference>
<dbReference type="EMBL" id="JABEZU010000002">
    <property type="protein sequence ID" value="NOV97737.1"/>
    <property type="molecule type" value="Genomic_DNA"/>
</dbReference>
<protein>
    <submittedName>
        <fullName evidence="1">Uncharacterized protein</fullName>
    </submittedName>
</protein>
<organism evidence="1 2">
    <name type="scientific">Isoptericola halotolerans</name>
    <dbReference type="NCBI Taxonomy" id="300560"/>
    <lineage>
        <taxon>Bacteria</taxon>
        <taxon>Bacillati</taxon>
        <taxon>Actinomycetota</taxon>
        <taxon>Actinomycetes</taxon>
        <taxon>Micrococcales</taxon>
        <taxon>Promicromonosporaceae</taxon>
        <taxon>Isoptericola</taxon>
    </lineage>
</organism>
<evidence type="ECO:0000313" key="1">
    <source>
        <dbReference type="EMBL" id="NOV97737.1"/>
    </source>
</evidence>